<organism evidence="2 3">
    <name type="scientific">Bombiscardovia coagulans</name>
    <dbReference type="NCBI Taxonomy" id="686666"/>
    <lineage>
        <taxon>Bacteria</taxon>
        <taxon>Bacillati</taxon>
        <taxon>Actinomycetota</taxon>
        <taxon>Actinomycetes</taxon>
        <taxon>Bifidobacteriales</taxon>
        <taxon>Bifidobacteriaceae</taxon>
        <taxon>Bombiscardovia</taxon>
    </lineage>
</organism>
<accession>A0A261EPK5</accession>
<keyword evidence="2" id="KW-0808">Transferase</keyword>
<dbReference type="CDD" id="cd02440">
    <property type="entry name" value="AdoMet_MTases"/>
    <property type="match status" value="1"/>
</dbReference>
<dbReference type="InterPro" id="IPR041698">
    <property type="entry name" value="Methyltransf_25"/>
</dbReference>
<keyword evidence="2" id="KW-0489">Methyltransferase</keyword>
<evidence type="ECO:0000313" key="2">
    <source>
        <dbReference type="EMBL" id="OZG48788.1"/>
    </source>
</evidence>
<reference evidence="2 3" key="1">
    <citation type="journal article" date="2017" name="BMC Genomics">
        <title>Comparative genomic and phylogenomic analyses of the Bifidobacteriaceae family.</title>
        <authorList>
            <person name="Lugli G.A."/>
            <person name="Milani C."/>
            <person name="Turroni F."/>
            <person name="Duranti S."/>
            <person name="Mancabelli L."/>
            <person name="Mangifesta M."/>
            <person name="Ferrario C."/>
            <person name="Modesto M."/>
            <person name="Mattarelli P."/>
            <person name="Jiri K."/>
            <person name="van Sinderen D."/>
            <person name="Ventura M."/>
        </authorList>
    </citation>
    <scope>NUCLEOTIDE SEQUENCE [LARGE SCALE GENOMIC DNA]</scope>
    <source>
        <strain evidence="2 3">DSM 22924</strain>
    </source>
</reference>
<dbReference type="GO" id="GO:0032259">
    <property type="term" value="P:methylation"/>
    <property type="evidence" value="ECO:0007669"/>
    <property type="project" value="UniProtKB-KW"/>
</dbReference>
<keyword evidence="3" id="KW-1185">Reference proteome</keyword>
<dbReference type="Gene3D" id="2.20.25.110">
    <property type="entry name" value="S-adenosyl-L-methionine-dependent methyltransferases"/>
    <property type="match status" value="1"/>
</dbReference>
<gene>
    <name evidence="2" type="ORF">BOCO_1275</name>
</gene>
<comment type="caution">
    <text evidence="2">The sequence shown here is derived from an EMBL/GenBank/DDBJ whole genome shotgun (WGS) entry which is preliminary data.</text>
</comment>
<dbReference type="GO" id="GO:0008168">
    <property type="term" value="F:methyltransferase activity"/>
    <property type="evidence" value="ECO:0007669"/>
    <property type="project" value="UniProtKB-KW"/>
</dbReference>
<evidence type="ECO:0000313" key="3">
    <source>
        <dbReference type="Proteomes" id="UP000216004"/>
    </source>
</evidence>
<dbReference type="Proteomes" id="UP000216004">
    <property type="component" value="Unassembled WGS sequence"/>
</dbReference>
<dbReference type="Pfam" id="PF13649">
    <property type="entry name" value="Methyltransf_25"/>
    <property type="match status" value="1"/>
</dbReference>
<name>A0A261EPK5_9BIFI</name>
<dbReference type="SUPFAM" id="SSF53335">
    <property type="entry name" value="S-adenosyl-L-methionine-dependent methyltransferases"/>
    <property type="match status" value="1"/>
</dbReference>
<dbReference type="AlphaFoldDB" id="A0A261EPK5"/>
<dbReference type="InterPro" id="IPR029063">
    <property type="entry name" value="SAM-dependent_MTases_sf"/>
</dbReference>
<feature type="domain" description="Methyltransferase" evidence="1">
    <location>
        <begin position="49"/>
        <end position="139"/>
    </location>
</feature>
<dbReference type="RefSeq" id="WP_094723412.1">
    <property type="nucleotide sequence ID" value="NZ_MWWS01000008.1"/>
</dbReference>
<proteinExistence type="predicted"/>
<evidence type="ECO:0000259" key="1">
    <source>
        <dbReference type="Pfam" id="PF13649"/>
    </source>
</evidence>
<sequence>MSIARDYDSFSEVYEIFKANDDYKAWFKILDQLASAHRTNAKMHGLAWDIGTGTGLMARCLADAGWKVIGTDLSQGMLDKAVLQGPPSIQYRLADIRRSSLTEKADYAVAIDDVINTFSSVEDIRSAFSNVFLGLKPNGLFQFDLNTVSIFEHDMGEVSLTSRGDSLVVIKPLSRYSPDVHLPATVKISVIDKRGNATIVHETTQSEYYYSSELITQCLVESGFDLVSVTGMDQEGNLYREYRNDKVTKLLFLARKSLTKKGGDSNVEHGKDKQAN</sequence>
<dbReference type="EMBL" id="MWWS01000008">
    <property type="protein sequence ID" value="OZG48788.1"/>
    <property type="molecule type" value="Genomic_DNA"/>
</dbReference>
<dbReference type="OrthoDB" id="9805171at2"/>
<dbReference type="Gene3D" id="3.40.50.150">
    <property type="entry name" value="Vaccinia Virus protein VP39"/>
    <property type="match status" value="1"/>
</dbReference>
<protein>
    <submittedName>
        <fullName evidence="2">Methyltransferase type 12</fullName>
    </submittedName>
</protein>